<feature type="region of interest" description="Disordered" evidence="1">
    <location>
        <begin position="245"/>
        <end position="269"/>
    </location>
</feature>
<evidence type="ECO:0000313" key="2">
    <source>
        <dbReference type="EMBL" id="WPG97317.1"/>
    </source>
</evidence>
<feature type="region of interest" description="Disordered" evidence="1">
    <location>
        <begin position="1"/>
        <end position="129"/>
    </location>
</feature>
<evidence type="ECO:0000313" key="3">
    <source>
        <dbReference type="Proteomes" id="UP001303373"/>
    </source>
</evidence>
<feature type="compositionally biased region" description="Basic and acidic residues" evidence="1">
    <location>
        <begin position="60"/>
        <end position="70"/>
    </location>
</feature>
<dbReference type="EMBL" id="CP138580">
    <property type="protein sequence ID" value="WPG97317.1"/>
    <property type="molecule type" value="Genomic_DNA"/>
</dbReference>
<sequence>MDEGKPLVLRSTRGQTDPDVSLDVGHENESAATNRPPVMGLNPEAPVFESRPKVAPPAPEELRAWEESGKFADLAQFNPGMQSDDDAREHQRYDSHQGEVRANHPSHANAHGPFDPRQDSAELPNPLYAGPGPKMHLMLPYGVHRQEPRSVFPQQQYALYPPNPIITFPNGAQVPYYHLQQPGCPLPYPFALGHGHELSFSTFAPGQGPPPMMAPMLGPQPPHFPIPCQPPPPFQPPFYGMPGQYGGEHWHRMNHPRSRQSQGWRPPGV</sequence>
<reference evidence="2 3" key="1">
    <citation type="submission" date="2023-11" db="EMBL/GenBank/DDBJ databases">
        <title>An acidophilic fungus is an integral part of prey digestion in a carnivorous sundew plant.</title>
        <authorList>
            <person name="Tsai I.J."/>
        </authorList>
    </citation>
    <scope>NUCLEOTIDE SEQUENCE [LARGE SCALE GENOMIC DNA]</scope>
    <source>
        <strain evidence="2">169a</strain>
    </source>
</reference>
<evidence type="ECO:0000256" key="1">
    <source>
        <dbReference type="SAM" id="MobiDB-lite"/>
    </source>
</evidence>
<dbReference type="AlphaFoldDB" id="A0AAQ3LX61"/>
<protein>
    <submittedName>
        <fullName evidence="2">Uncharacterized protein</fullName>
    </submittedName>
</protein>
<dbReference type="Proteomes" id="UP001303373">
    <property type="component" value="Chromosome 1"/>
</dbReference>
<name>A0AAQ3LX61_9PEZI</name>
<gene>
    <name evidence="2" type="ORF">R9X50_00009100</name>
</gene>
<accession>A0AAQ3LX61</accession>
<feature type="compositionally biased region" description="Basic and acidic residues" evidence="1">
    <location>
        <begin position="85"/>
        <end position="102"/>
    </location>
</feature>
<proteinExistence type="predicted"/>
<keyword evidence="3" id="KW-1185">Reference proteome</keyword>
<organism evidence="2 3">
    <name type="scientific">Acrodontium crateriforme</name>
    <dbReference type="NCBI Taxonomy" id="150365"/>
    <lineage>
        <taxon>Eukaryota</taxon>
        <taxon>Fungi</taxon>
        <taxon>Dikarya</taxon>
        <taxon>Ascomycota</taxon>
        <taxon>Pezizomycotina</taxon>
        <taxon>Dothideomycetes</taxon>
        <taxon>Dothideomycetidae</taxon>
        <taxon>Mycosphaerellales</taxon>
        <taxon>Teratosphaeriaceae</taxon>
        <taxon>Acrodontium</taxon>
    </lineage>
</organism>